<protein>
    <recommendedName>
        <fullName evidence="3">NAD(P)H-hydrate epimerase</fullName>
        <ecNumber evidence="3">5.1.99.6</ecNumber>
    </recommendedName>
</protein>
<comment type="caution">
    <text evidence="11">The sequence shown here is derived from an EMBL/GenBank/DDBJ whole genome shotgun (WGS) entry which is preliminary data.</text>
</comment>
<name>A0A1R1X1B0_9FUNG</name>
<dbReference type="EMBL" id="LSSN01005803">
    <property type="protein sequence ID" value="OMJ08415.1"/>
    <property type="molecule type" value="Genomic_DNA"/>
</dbReference>
<evidence type="ECO:0000256" key="3">
    <source>
        <dbReference type="ARBA" id="ARBA00012228"/>
    </source>
</evidence>
<dbReference type="InterPro" id="IPR004443">
    <property type="entry name" value="YjeF_N_dom"/>
</dbReference>
<keyword evidence="5" id="KW-0547">Nucleotide-binding</keyword>
<dbReference type="PANTHER" id="PTHR13232:SF10">
    <property type="entry name" value="NAD(P)H-HYDRATE EPIMERASE"/>
    <property type="match status" value="1"/>
</dbReference>
<keyword evidence="7" id="KW-0630">Potassium</keyword>
<keyword evidence="6" id="KW-0521">NADP</keyword>
<dbReference type="GO" id="GO:0046872">
    <property type="term" value="F:metal ion binding"/>
    <property type="evidence" value="ECO:0007669"/>
    <property type="project" value="UniProtKB-KW"/>
</dbReference>
<dbReference type="GO" id="GO:0052856">
    <property type="term" value="F:NAD(P)HX epimerase activity"/>
    <property type="evidence" value="ECO:0007669"/>
    <property type="project" value="UniProtKB-EC"/>
</dbReference>
<dbReference type="GO" id="GO:0005739">
    <property type="term" value="C:mitochondrion"/>
    <property type="evidence" value="ECO:0007669"/>
    <property type="project" value="TreeGrafter"/>
</dbReference>
<keyword evidence="12" id="KW-1185">Reference proteome</keyword>
<feature type="domain" description="YjeF N-terminal" evidence="10">
    <location>
        <begin position="9"/>
        <end position="176"/>
    </location>
</feature>
<dbReference type="OrthoDB" id="10064708at2759"/>
<evidence type="ECO:0000256" key="5">
    <source>
        <dbReference type="ARBA" id="ARBA00022741"/>
    </source>
</evidence>
<dbReference type="SUPFAM" id="SSF64153">
    <property type="entry name" value="YjeF N-terminal domain-like"/>
    <property type="match status" value="1"/>
</dbReference>
<dbReference type="InterPro" id="IPR036652">
    <property type="entry name" value="YjeF_N_dom_sf"/>
</dbReference>
<dbReference type="InterPro" id="IPR032976">
    <property type="entry name" value="YJEFN_prot_NAXE-like"/>
</dbReference>
<proteinExistence type="predicted"/>
<keyword evidence="4" id="KW-0479">Metal-binding</keyword>
<dbReference type="PROSITE" id="PS51385">
    <property type="entry name" value="YJEF_N"/>
    <property type="match status" value="1"/>
</dbReference>
<gene>
    <name evidence="11" type="ORF">AYI70_g11566</name>
</gene>
<dbReference type="Pfam" id="PF03853">
    <property type="entry name" value="YjeF_N"/>
    <property type="match status" value="1"/>
</dbReference>
<organism evidence="11 12">
    <name type="scientific">Smittium culicis</name>
    <dbReference type="NCBI Taxonomy" id="133412"/>
    <lineage>
        <taxon>Eukaryota</taxon>
        <taxon>Fungi</taxon>
        <taxon>Fungi incertae sedis</taxon>
        <taxon>Zoopagomycota</taxon>
        <taxon>Kickxellomycotina</taxon>
        <taxon>Harpellomycetes</taxon>
        <taxon>Harpellales</taxon>
        <taxon>Legeriomycetaceae</taxon>
        <taxon>Smittium</taxon>
    </lineage>
</organism>
<dbReference type="NCBIfam" id="TIGR00197">
    <property type="entry name" value="yjeF_nterm"/>
    <property type="match status" value="1"/>
</dbReference>
<evidence type="ECO:0000256" key="2">
    <source>
        <dbReference type="ARBA" id="ARBA00000909"/>
    </source>
</evidence>
<evidence type="ECO:0000256" key="8">
    <source>
        <dbReference type="ARBA" id="ARBA00023027"/>
    </source>
</evidence>
<evidence type="ECO:0000256" key="4">
    <source>
        <dbReference type="ARBA" id="ARBA00022723"/>
    </source>
</evidence>
<evidence type="ECO:0000313" key="11">
    <source>
        <dbReference type="EMBL" id="OMJ08415.1"/>
    </source>
</evidence>
<evidence type="ECO:0000256" key="9">
    <source>
        <dbReference type="ARBA" id="ARBA00023235"/>
    </source>
</evidence>
<dbReference type="Proteomes" id="UP000187283">
    <property type="component" value="Unassembled WGS sequence"/>
</dbReference>
<evidence type="ECO:0000256" key="7">
    <source>
        <dbReference type="ARBA" id="ARBA00022958"/>
    </source>
</evidence>
<evidence type="ECO:0000313" key="12">
    <source>
        <dbReference type="Proteomes" id="UP000187283"/>
    </source>
</evidence>
<dbReference type="Gene3D" id="3.40.50.10260">
    <property type="entry name" value="YjeF N-terminal domain"/>
    <property type="match status" value="1"/>
</dbReference>
<evidence type="ECO:0000256" key="6">
    <source>
        <dbReference type="ARBA" id="ARBA00022857"/>
    </source>
</evidence>
<reference evidence="11 12" key="1">
    <citation type="submission" date="2017-01" db="EMBL/GenBank/DDBJ databases">
        <authorList>
            <person name="Mah S.A."/>
            <person name="Swanson W.J."/>
            <person name="Moy G.W."/>
            <person name="Vacquier V.D."/>
        </authorList>
    </citation>
    <scope>NUCLEOTIDE SEQUENCE [LARGE SCALE GENOMIC DNA]</scope>
    <source>
        <strain evidence="11 12">GSMNP</strain>
    </source>
</reference>
<accession>A0A1R1X1B0</accession>
<dbReference type="AlphaFoldDB" id="A0A1R1X1B0"/>
<dbReference type="GO" id="GO:0000166">
    <property type="term" value="F:nucleotide binding"/>
    <property type="evidence" value="ECO:0007669"/>
    <property type="project" value="UniProtKB-KW"/>
</dbReference>
<comment type="catalytic activity">
    <reaction evidence="2">
        <text>(6R)-NADPHX = (6S)-NADPHX</text>
        <dbReference type="Rhea" id="RHEA:32227"/>
        <dbReference type="ChEBI" id="CHEBI:64076"/>
        <dbReference type="ChEBI" id="CHEBI:64077"/>
        <dbReference type="EC" id="5.1.99.6"/>
    </reaction>
</comment>
<evidence type="ECO:0000259" key="10">
    <source>
        <dbReference type="PROSITE" id="PS51385"/>
    </source>
</evidence>
<keyword evidence="8" id="KW-0520">NAD</keyword>
<comment type="catalytic activity">
    <reaction evidence="1">
        <text>(6R)-NADHX = (6S)-NADHX</text>
        <dbReference type="Rhea" id="RHEA:32215"/>
        <dbReference type="ChEBI" id="CHEBI:64074"/>
        <dbReference type="ChEBI" id="CHEBI:64075"/>
        <dbReference type="EC" id="5.1.99.6"/>
    </reaction>
</comment>
<sequence>MSILNQRDAIKLDIDLMSDKCGFVLEQLMELAGFSVAQAISKVYPKESNSNILLCIGPGNNGGDGLVAARHLSHFGYKPKLMYPKPPKSQVFRNLLQQCSQLDIPIVEILDLEKCLKDTNVVVDALFGFGFKSPVREPFVQILDLLAKTSIPIASSNPSLILTYLISTILYAISVT</sequence>
<evidence type="ECO:0000256" key="1">
    <source>
        <dbReference type="ARBA" id="ARBA00000013"/>
    </source>
</evidence>
<dbReference type="EC" id="5.1.99.6" evidence="3"/>
<dbReference type="PANTHER" id="PTHR13232">
    <property type="entry name" value="NAD(P)H-HYDRATE EPIMERASE"/>
    <property type="match status" value="1"/>
</dbReference>
<keyword evidence="9" id="KW-0413">Isomerase</keyword>
<dbReference type="STRING" id="133412.A0A1R1X1B0"/>